<proteinExistence type="predicted"/>
<evidence type="ECO:0000256" key="4">
    <source>
        <dbReference type="ARBA" id="ARBA00023155"/>
    </source>
</evidence>
<keyword evidence="8" id="KW-1185">Reference proteome</keyword>
<evidence type="ECO:0000313" key="9">
    <source>
        <dbReference type="WBParaSite" id="nOo.2.0.1.t00721-RA"/>
    </source>
</evidence>
<keyword evidence="1" id="KW-0677">Repeat</keyword>
<reference evidence="7 8" key="2">
    <citation type="submission" date="2018-08" db="EMBL/GenBank/DDBJ databases">
        <authorList>
            <person name="Laetsch R D."/>
            <person name="Stevens L."/>
            <person name="Kumar S."/>
            <person name="Blaxter L. M."/>
        </authorList>
    </citation>
    <scope>NUCLEOTIDE SEQUENCE [LARGE SCALE GENOMIC DNA]</scope>
</reference>
<evidence type="ECO:0000259" key="6">
    <source>
        <dbReference type="PROSITE" id="PS51982"/>
    </source>
</evidence>
<evidence type="ECO:0000313" key="8">
    <source>
        <dbReference type="Proteomes" id="UP000271087"/>
    </source>
</evidence>
<evidence type="ECO:0000256" key="3">
    <source>
        <dbReference type="ARBA" id="ARBA00023125"/>
    </source>
</evidence>
<keyword evidence="3" id="KW-0238">DNA-binding</keyword>
<keyword evidence="5" id="KW-0539">Nucleus</keyword>
<dbReference type="InterPro" id="IPR032392">
    <property type="entry name" value="ULD"/>
</dbReference>
<dbReference type="InterPro" id="IPR038224">
    <property type="entry name" value="SATB_ULD_sf"/>
</dbReference>
<evidence type="ECO:0000313" key="7">
    <source>
        <dbReference type="EMBL" id="VDK62710.1"/>
    </source>
</evidence>
<dbReference type="AlphaFoldDB" id="A0A182DYH2"/>
<dbReference type="InterPro" id="IPR039673">
    <property type="entry name" value="SATB1/SATB2"/>
</dbReference>
<keyword evidence="2" id="KW-0832">Ubl conjugation</keyword>
<evidence type="ECO:0000256" key="1">
    <source>
        <dbReference type="ARBA" id="ARBA00022737"/>
    </source>
</evidence>
<dbReference type="PANTHER" id="PTHR15116">
    <property type="entry name" value="DNA-BINDING PROTEIN SATB FAMILY MEMBER"/>
    <property type="match status" value="1"/>
</dbReference>
<protein>
    <submittedName>
        <fullName evidence="9">ULD domain-containing protein</fullName>
    </submittedName>
</protein>
<sequence length="227" mass="25972">MVAVSVMLNVLQTNFKQEKLREEKASLNLLTDKKELGDESASSYVVFVKGWMDDHSGDDSNDYNINCLVQVANWKALPFDQITDNLDDTVESLLKDISNHITLKILTKQSSTDASSSQCISDLRQRLLKAAISKQPHILSTVDNQQIKDLILQVVAGDEPSMLNFDQIQAINEWLEQLDDNHIDRKRKDRDIFVDILSGKLRMLNIHFLRSIMNIRVLSVMFVRQLE</sequence>
<dbReference type="Proteomes" id="UP000271087">
    <property type="component" value="Unassembled WGS sequence"/>
</dbReference>
<dbReference type="STRING" id="42157.A0A182DYH2"/>
<dbReference type="GO" id="GO:0000978">
    <property type="term" value="F:RNA polymerase II cis-regulatory region sequence-specific DNA binding"/>
    <property type="evidence" value="ECO:0007669"/>
    <property type="project" value="TreeGrafter"/>
</dbReference>
<dbReference type="PANTHER" id="PTHR15116:SF16">
    <property type="entry name" value="DEFECTIVE PROVENTRICULUS, ISOFORM A"/>
    <property type="match status" value="1"/>
</dbReference>
<organism evidence="9">
    <name type="scientific">Onchocerca ochengi</name>
    <name type="common">Filarial nematode worm</name>
    <dbReference type="NCBI Taxonomy" id="42157"/>
    <lineage>
        <taxon>Eukaryota</taxon>
        <taxon>Metazoa</taxon>
        <taxon>Ecdysozoa</taxon>
        <taxon>Nematoda</taxon>
        <taxon>Chromadorea</taxon>
        <taxon>Rhabditida</taxon>
        <taxon>Spirurina</taxon>
        <taxon>Spiruromorpha</taxon>
        <taxon>Filarioidea</taxon>
        <taxon>Onchocercidae</taxon>
        <taxon>Onchocerca</taxon>
    </lineage>
</organism>
<dbReference type="WBParaSite" id="nOo.2.0.1.t00721-RA">
    <property type="protein sequence ID" value="nOo.2.0.1.t00721-RA"/>
    <property type="gene ID" value="nOo.2.0.1.g00721"/>
</dbReference>
<reference evidence="9" key="1">
    <citation type="submission" date="2016-06" db="UniProtKB">
        <authorList>
            <consortium name="WormBaseParasite"/>
        </authorList>
    </citation>
    <scope>IDENTIFICATION</scope>
</reference>
<dbReference type="PROSITE" id="PS51982">
    <property type="entry name" value="CMP"/>
    <property type="match status" value="1"/>
</dbReference>
<dbReference type="Pfam" id="PF16534">
    <property type="entry name" value="ULD"/>
    <property type="match status" value="1"/>
</dbReference>
<dbReference type="GO" id="GO:0006338">
    <property type="term" value="P:chromatin remodeling"/>
    <property type="evidence" value="ECO:0007669"/>
    <property type="project" value="InterPro"/>
</dbReference>
<dbReference type="OrthoDB" id="10052721at2759"/>
<dbReference type="EMBL" id="UYRW01000076">
    <property type="protein sequence ID" value="VDK62710.1"/>
    <property type="molecule type" value="Genomic_DNA"/>
</dbReference>
<dbReference type="Gene3D" id="3.10.20.710">
    <property type="entry name" value="SATB, ubiquitin-like oligomerisation domain"/>
    <property type="match status" value="1"/>
</dbReference>
<name>A0A182DYH2_ONCOC</name>
<keyword evidence="4" id="KW-0371">Homeobox</keyword>
<evidence type="ECO:0000256" key="2">
    <source>
        <dbReference type="ARBA" id="ARBA00022843"/>
    </source>
</evidence>
<evidence type="ECO:0000256" key="5">
    <source>
        <dbReference type="ARBA" id="ARBA00023242"/>
    </source>
</evidence>
<dbReference type="GO" id="GO:0005634">
    <property type="term" value="C:nucleus"/>
    <property type="evidence" value="ECO:0007669"/>
    <property type="project" value="UniProtKB-ARBA"/>
</dbReference>
<dbReference type="GO" id="GO:0000981">
    <property type="term" value="F:DNA-binding transcription factor activity, RNA polymerase II-specific"/>
    <property type="evidence" value="ECO:0007669"/>
    <property type="project" value="TreeGrafter"/>
</dbReference>
<feature type="domain" description="CMP" evidence="6">
    <location>
        <begin position="1"/>
        <end position="109"/>
    </location>
</feature>
<accession>A0A182DYH2</accession>
<gene>
    <name evidence="7" type="ORF">NOO_LOCUS721</name>
</gene>